<evidence type="ECO:0000256" key="10">
    <source>
        <dbReference type="SAM" id="Phobius"/>
    </source>
</evidence>
<proteinExistence type="inferred from homology"/>
<name>A0A1W7RA40_9SCOR</name>
<organism evidence="13">
    <name type="scientific">Hadrurus spadix</name>
    <dbReference type="NCBI Taxonomy" id="141984"/>
    <lineage>
        <taxon>Eukaryota</taxon>
        <taxon>Metazoa</taxon>
        <taxon>Ecdysozoa</taxon>
        <taxon>Arthropoda</taxon>
        <taxon>Chelicerata</taxon>
        <taxon>Arachnida</taxon>
        <taxon>Scorpiones</taxon>
        <taxon>Iurida</taxon>
        <taxon>Iuroidea</taxon>
        <taxon>Hadrurus</taxon>
    </lineage>
</organism>
<feature type="transmembrane region" description="Helical" evidence="10">
    <location>
        <begin position="27"/>
        <end position="50"/>
    </location>
</feature>
<dbReference type="PRINTS" id="PR00786">
    <property type="entry name" value="NEPRILYSIN"/>
</dbReference>
<keyword evidence="6" id="KW-0378">Hydrolase</keyword>
<keyword evidence="9" id="KW-0175">Coiled coil</keyword>
<feature type="domain" description="Peptidase M13 N-terminal" evidence="12">
    <location>
        <begin position="85"/>
        <end position="461"/>
    </location>
</feature>
<keyword evidence="8" id="KW-0482">Metalloprotease</keyword>
<dbReference type="InterPro" id="IPR024079">
    <property type="entry name" value="MetalloPept_cat_dom_sf"/>
</dbReference>
<dbReference type="PANTHER" id="PTHR11733:SF167">
    <property type="entry name" value="FI17812P1-RELATED"/>
    <property type="match status" value="1"/>
</dbReference>
<dbReference type="Pfam" id="PF01431">
    <property type="entry name" value="Peptidase_M13"/>
    <property type="match status" value="1"/>
</dbReference>
<evidence type="ECO:0000256" key="6">
    <source>
        <dbReference type="ARBA" id="ARBA00022801"/>
    </source>
</evidence>
<dbReference type="GO" id="GO:0046872">
    <property type="term" value="F:metal ion binding"/>
    <property type="evidence" value="ECO:0007669"/>
    <property type="project" value="UniProtKB-KW"/>
</dbReference>
<keyword evidence="10" id="KW-0812">Transmembrane</keyword>
<keyword evidence="10" id="KW-0472">Membrane</keyword>
<comment type="cofactor">
    <cofactor evidence="1">
        <name>Zn(2+)</name>
        <dbReference type="ChEBI" id="CHEBI:29105"/>
    </cofactor>
</comment>
<evidence type="ECO:0000256" key="4">
    <source>
        <dbReference type="ARBA" id="ARBA00022670"/>
    </source>
</evidence>
<dbReference type="CDD" id="cd08662">
    <property type="entry name" value="M13"/>
    <property type="match status" value="1"/>
</dbReference>
<dbReference type="GO" id="GO:0005886">
    <property type="term" value="C:plasma membrane"/>
    <property type="evidence" value="ECO:0007669"/>
    <property type="project" value="TreeGrafter"/>
</dbReference>
<dbReference type="Gene3D" id="3.40.390.10">
    <property type="entry name" value="Collagenase (Catalytic Domain)"/>
    <property type="match status" value="1"/>
</dbReference>
<evidence type="ECO:0000256" key="8">
    <source>
        <dbReference type="ARBA" id="ARBA00023049"/>
    </source>
</evidence>
<reference evidence="13" key="1">
    <citation type="submission" date="2016-11" db="EMBL/GenBank/DDBJ databases">
        <title>Venom-gland transcriptomics and venom proteomics of the black-back scorpion (Hadrurus spadix) reveal detectability challenges and an unexplored realm of animal toxin diversity.</title>
        <authorList>
            <person name="Rokyta D.R."/>
            <person name="Ward M.J."/>
        </authorList>
    </citation>
    <scope>NUCLEOTIDE SEQUENCE</scope>
    <source>
        <tissue evidence="13">Venom gland</tissue>
    </source>
</reference>
<evidence type="ECO:0000259" key="11">
    <source>
        <dbReference type="Pfam" id="PF01431"/>
    </source>
</evidence>
<evidence type="ECO:0000256" key="9">
    <source>
        <dbReference type="SAM" id="Coils"/>
    </source>
</evidence>
<dbReference type="PROSITE" id="PS51885">
    <property type="entry name" value="NEPRILYSIN"/>
    <property type="match status" value="1"/>
</dbReference>
<dbReference type="InterPro" id="IPR000718">
    <property type="entry name" value="Peptidase_M13"/>
</dbReference>
<evidence type="ECO:0000256" key="2">
    <source>
        <dbReference type="ARBA" id="ARBA00006629"/>
    </source>
</evidence>
<feature type="domain" description="Peptidase M13 C-terminal" evidence="11">
    <location>
        <begin position="524"/>
        <end position="730"/>
    </location>
</feature>
<dbReference type="GO" id="GO:0016485">
    <property type="term" value="P:protein processing"/>
    <property type="evidence" value="ECO:0007669"/>
    <property type="project" value="TreeGrafter"/>
</dbReference>
<evidence type="ECO:0000256" key="1">
    <source>
        <dbReference type="ARBA" id="ARBA00001947"/>
    </source>
</evidence>
<dbReference type="InterPro" id="IPR042089">
    <property type="entry name" value="Peptidase_M13_dom_2"/>
</dbReference>
<evidence type="ECO:0000313" key="13">
    <source>
        <dbReference type="EMBL" id="JAV48007.1"/>
    </source>
</evidence>
<dbReference type="EMBL" id="GFAH01000382">
    <property type="protein sequence ID" value="JAV48007.1"/>
    <property type="molecule type" value="Transcribed_RNA"/>
</dbReference>
<dbReference type="GO" id="GO:0004222">
    <property type="term" value="F:metalloendopeptidase activity"/>
    <property type="evidence" value="ECO:0007669"/>
    <property type="project" value="InterPro"/>
</dbReference>
<evidence type="ECO:0000256" key="5">
    <source>
        <dbReference type="ARBA" id="ARBA00022723"/>
    </source>
</evidence>
<dbReference type="PANTHER" id="PTHR11733">
    <property type="entry name" value="ZINC METALLOPROTEASE FAMILY M13 NEPRILYSIN-RELATED"/>
    <property type="match status" value="1"/>
</dbReference>
<evidence type="ECO:0000256" key="7">
    <source>
        <dbReference type="ARBA" id="ARBA00022833"/>
    </source>
</evidence>
<keyword evidence="5" id="KW-0479">Metal-binding</keyword>
<dbReference type="InterPro" id="IPR018497">
    <property type="entry name" value="Peptidase_M13_C"/>
</dbReference>
<feature type="coiled-coil region" evidence="9">
    <location>
        <begin position="240"/>
        <end position="270"/>
    </location>
</feature>
<dbReference type="AlphaFoldDB" id="A0A1W7RA40"/>
<evidence type="ECO:0000256" key="3">
    <source>
        <dbReference type="ARBA" id="ARBA00007357"/>
    </source>
</evidence>
<keyword evidence="4" id="KW-0645">Protease</keyword>
<dbReference type="InterPro" id="IPR008753">
    <property type="entry name" value="Peptidase_M13_N"/>
</dbReference>
<keyword evidence="10" id="KW-1133">Transmembrane helix</keyword>
<evidence type="ECO:0000259" key="12">
    <source>
        <dbReference type="Pfam" id="PF05649"/>
    </source>
</evidence>
<protein>
    <submittedName>
        <fullName evidence="13">Neprilysin</fullName>
    </submittedName>
</protein>
<accession>A0A1W7RA40</accession>
<keyword evidence="7" id="KW-0862">Zinc</keyword>
<comment type="similarity">
    <text evidence="2">Belongs to the venom metalloproteinase (M12B) family.</text>
</comment>
<dbReference type="SUPFAM" id="SSF55486">
    <property type="entry name" value="Metalloproteases ('zincins'), catalytic domain"/>
    <property type="match status" value="1"/>
</dbReference>
<sequence>MTPFTDIESNGNKMRSISKKSKKEEHLLVAVVILAVVLFAFVIAVIVLAVNRPKKHPTSVDVCTTSSCLSTALELLDSINSSADPCEDFYEYACGKWIATYSGLGSNKLQKAAINSLFELNAHIQNARKDPEMPSSVRKISQAYHICSEYRELTETDAAWLRQTLQLVGGWPMIDKNWDETKYHWERNLAQAFHSLFITTPFSFVIDVNPFDTNTFIIQIFQQLKESMKPWNKASILSVARRIGNRVDNLENEYQEMEKLIELLQMMTRTQEILFDPKETKIMTIKDIQRTIPWVNWLEFLRTIFGSYLSTPLYESDHVMLIGTTYISKFLERAFKNNVTRRTLANYIAAAFIQSLIDVNVKLVSPDALVSTKDSFENLLKIQIPQGFSEECHNFLAQTASRAIDFINYKNRKTEILDGKTISYFSNSMKDLIEKASWLDGKTKSAALEKLNEVKYFSGFPEVAKHNKTVEEYFDGLPNMTDNPLRNQLEIKRHSFKKRVELIQKKVDRNVWPEIEGTHASQANAFCAHDVNSVVIPAGIQTYSVFAPDRPKFWNFGSFGWIIAHEISHSFDTIGSKKDKYGNMKNWWTPKATQEFERRSRCFIEQYNKIPYGYKDYYVNGTQTLPENVADNGGLRQAILAYKQWEKKNGKEKRLPGLEKYDTYQLFYLATAQPYCSTKISTEQLYNTYVNDTHSPLQFRFNAAASNSEDFAKTFKCKLGTPMNPVKKCVIW</sequence>
<dbReference type="Gene3D" id="1.10.1380.10">
    <property type="entry name" value="Neutral endopeptidase , domain2"/>
    <property type="match status" value="1"/>
</dbReference>
<dbReference type="Pfam" id="PF05649">
    <property type="entry name" value="Peptidase_M13_N"/>
    <property type="match status" value="1"/>
</dbReference>
<comment type="similarity">
    <text evidence="3">Belongs to the peptidase M13 family.</text>
</comment>